<protein>
    <recommendedName>
        <fullName evidence="5">SPOR domain-containing protein</fullName>
    </recommendedName>
</protein>
<proteinExistence type="predicted"/>
<dbReference type="Proteomes" id="UP000254512">
    <property type="component" value="Unassembled WGS sequence"/>
</dbReference>
<keyword evidence="2" id="KW-0732">Signal</keyword>
<reference evidence="3 4" key="1">
    <citation type="submission" date="2018-06" db="EMBL/GenBank/DDBJ databases">
        <authorList>
            <consortium name="Pathogen Informatics"/>
            <person name="Doyle S."/>
        </authorList>
    </citation>
    <scope>NUCLEOTIDE SEQUENCE [LARGE SCALE GENOMIC DNA]</scope>
    <source>
        <strain evidence="3 4">NCTC11645</strain>
    </source>
</reference>
<evidence type="ECO:0000256" key="1">
    <source>
        <dbReference type="SAM" id="MobiDB-lite"/>
    </source>
</evidence>
<dbReference type="RefSeq" id="WP_115659237.1">
    <property type="nucleotide sequence ID" value="NZ_UGHD01000002.1"/>
</dbReference>
<sequence>MQFSFGSALFSAIFIVLFSMGFSVHAKPDLDGQCQSVSVENGVRLVAETCPVGEGLWGRKPAKNGGPFWVQCGIYPEGSLGEKRRAIEQALDNAAPLVFRQEPNQLRCLVGPFEHHHMAFQTRNLLRQLPLTADAFIRQVDYPKARKTKPEAAPSSAHQPQSARTLTQVAGLWTLQPKGDDARYTRGRQDWWRATFEDAQQACRDAGKQLVSEKGIRRAVEQSGKRGALPNTIPYWLDNGKVYDIKLDMAFVAITDTLTLNVLCE</sequence>
<feature type="signal peptide" evidence="2">
    <location>
        <begin position="1"/>
        <end position="26"/>
    </location>
</feature>
<evidence type="ECO:0000256" key="2">
    <source>
        <dbReference type="SAM" id="SignalP"/>
    </source>
</evidence>
<evidence type="ECO:0000313" key="4">
    <source>
        <dbReference type="Proteomes" id="UP000254512"/>
    </source>
</evidence>
<feature type="compositionally biased region" description="Low complexity" evidence="1">
    <location>
        <begin position="152"/>
        <end position="163"/>
    </location>
</feature>
<feature type="chain" id="PRO_5016953261" description="SPOR domain-containing protein" evidence="2">
    <location>
        <begin position="27"/>
        <end position="265"/>
    </location>
</feature>
<evidence type="ECO:0000313" key="3">
    <source>
        <dbReference type="EMBL" id="STO55750.1"/>
    </source>
</evidence>
<dbReference type="AlphaFoldDB" id="A0A377HHM7"/>
<evidence type="ECO:0008006" key="5">
    <source>
        <dbReference type="Google" id="ProtNLM"/>
    </source>
</evidence>
<feature type="region of interest" description="Disordered" evidence="1">
    <location>
        <begin position="145"/>
        <end position="164"/>
    </location>
</feature>
<organism evidence="3 4">
    <name type="scientific">Grimontia hollisae</name>
    <name type="common">Vibrio hollisae</name>
    <dbReference type="NCBI Taxonomy" id="673"/>
    <lineage>
        <taxon>Bacteria</taxon>
        <taxon>Pseudomonadati</taxon>
        <taxon>Pseudomonadota</taxon>
        <taxon>Gammaproteobacteria</taxon>
        <taxon>Vibrionales</taxon>
        <taxon>Vibrionaceae</taxon>
        <taxon>Grimontia</taxon>
    </lineage>
</organism>
<dbReference type="EMBL" id="UGHD01000002">
    <property type="protein sequence ID" value="STO55750.1"/>
    <property type="molecule type" value="Genomic_DNA"/>
</dbReference>
<gene>
    <name evidence="3" type="ORF">NCTC11645_00050</name>
</gene>
<name>A0A377HHM7_GRIHO</name>
<accession>A0A377HHM7</accession>